<dbReference type="AlphaFoldDB" id="S9W1K1"/>
<dbReference type="PIRSF" id="PIRSF005673">
    <property type="entry name" value="Importin_alpha"/>
    <property type="match status" value="1"/>
</dbReference>
<dbReference type="Gene3D" id="1.25.10.10">
    <property type="entry name" value="Leucine-rich Repeat Variant"/>
    <property type="match status" value="1"/>
</dbReference>
<gene>
    <name evidence="8" type="ORF">STCU_02237</name>
</gene>
<dbReference type="EMBL" id="ATMH01002237">
    <property type="protein sequence ID" value="EPY33401.1"/>
    <property type="molecule type" value="Genomic_DNA"/>
</dbReference>
<evidence type="ECO:0000256" key="1">
    <source>
        <dbReference type="ARBA" id="ARBA00010394"/>
    </source>
</evidence>
<dbReference type="GO" id="GO:0005737">
    <property type="term" value="C:cytoplasm"/>
    <property type="evidence" value="ECO:0007669"/>
    <property type="project" value="InterPro"/>
</dbReference>
<dbReference type="Proteomes" id="UP000015354">
    <property type="component" value="Unassembled WGS sequence"/>
</dbReference>
<evidence type="ECO:0000256" key="5">
    <source>
        <dbReference type="PIRNR" id="PIRNR005673"/>
    </source>
</evidence>
<dbReference type="GO" id="GO:0061608">
    <property type="term" value="F:nuclear import signal receptor activity"/>
    <property type="evidence" value="ECO:0007669"/>
    <property type="project" value="InterPro"/>
</dbReference>
<dbReference type="InterPro" id="IPR024931">
    <property type="entry name" value="Importin_alpha"/>
</dbReference>
<dbReference type="InterPro" id="IPR032413">
    <property type="entry name" value="Arm_3"/>
</dbReference>
<feature type="region of interest" description="Disordered" evidence="7">
    <location>
        <begin position="1"/>
        <end position="32"/>
    </location>
</feature>
<comment type="similarity">
    <text evidence="1 5">Belongs to the importin alpha family.</text>
</comment>
<dbReference type="InterPro" id="IPR000225">
    <property type="entry name" value="Armadillo"/>
</dbReference>
<evidence type="ECO:0000256" key="7">
    <source>
        <dbReference type="SAM" id="MobiDB-lite"/>
    </source>
</evidence>
<keyword evidence="9" id="KW-1185">Reference proteome</keyword>
<dbReference type="GO" id="GO:0006606">
    <property type="term" value="P:protein import into nucleus"/>
    <property type="evidence" value="ECO:0007669"/>
    <property type="project" value="InterPro"/>
</dbReference>
<dbReference type="PROSITE" id="PS50176">
    <property type="entry name" value="ARM_REPEAT"/>
    <property type="match status" value="2"/>
</dbReference>
<organism evidence="8 9">
    <name type="scientific">Strigomonas culicis</name>
    <dbReference type="NCBI Taxonomy" id="28005"/>
    <lineage>
        <taxon>Eukaryota</taxon>
        <taxon>Discoba</taxon>
        <taxon>Euglenozoa</taxon>
        <taxon>Kinetoplastea</taxon>
        <taxon>Metakinetoplastina</taxon>
        <taxon>Trypanosomatida</taxon>
        <taxon>Trypanosomatidae</taxon>
        <taxon>Strigomonadinae</taxon>
        <taxon>Strigomonas</taxon>
    </lineage>
</organism>
<feature type="repeat" description="ARM" evidence="6">
    <location>
        <begin position="132"/>
        <end position="175"/>
    </location>
</feature>
<dbReference type="OrthoDB" id="29145at2759"/>
<sequence>MFDNQDSGNTKKKSGVKQSVSAASGTERRQRQLRFIRSKAHDEVLKLIRQDEEEISERAQPSSLHVDPNNLSIWSFDEKTAPVNVPIAVLPHCVSAIMENAARDNVFQGVLLIRKLLAVQTKAPVQEVIDTGVVPALIQLLQHVNDPKLQFEAAWALTNIAGGSSQHTRTLIDAGVVMPLVQLLSSPDDSCQDQAAWALGNIAGDSAYTRDAVLYAGGLQALLETINREVPTPTPLFVVRECTWAISNLSRTKPAPALETVEMALPTLTSLLYSEDNDIMLDACWAISYISDGPPERAEAVIATGIIPRIVELLSHQTNIKMPALRTVGNCTAGTESQTQTVINAGALVPMCNLLSETGRAIRKETCWAVSNIVAGTIEQANAVVQSNIFYPIVNSCLQCPELDVRKEATWCVSNLCNFREPNHFMYLLNLGVIPPLCKSLHLGDAKILQIVLEALDVFLQFGKAMAESGQGENEVLKAVVDNDGLNALEYLQNHANEHIYQLALEILENNFPQDDDMGHVVTQGAEPAGFIDFEGGGNGGDNGGANFQFY</sequence>
<accession>S9W1K1</accession>
<protein>
    <recommendedName>
        <fullName evidence="5">Importin subunit alpha</fullName>
    </recommendedName>
</protein>
<evidence type="ECO:0000256" key="2">
    <source>
        <dbReference type="ARBA" id="ARBA00022448"/>
    </source>
</evidence>
<keyword evidence="2 5" id="KW-0813">Transport</keyword>
<evidence type="ECO:0000256" key="3">
    <source>
        <dbReference type="ARBA" id="ARBA00022737"/>
    </source>
</evidence>
<evidence type="ECO:0000256" key="4">
    <source>
        <dbReference type="ARBA" id="ARBA00022927"/>
    </source>
</evidence>
<keyword evidence="3" id="KW-0677">Repeat</keyword>
<evidence type="ECO:0000313" key="8">
    <source>
        <dbReference type="EMBL" id="EPY33401.1"/>
    </source>
</evidence>
<dbReference type="InterPro" id="IPR011989">
    <property type="entry name" value="ARM-like"/>
</dbReference>
<dbReference type="Pfam" id="PF00514">
    <property type="entry name" value="Arm"/>
    <property type="match status" value="5"/>
</dbReference>
<dbReference type="InterPro" id="IPR016024">
    <property type="entry name" value="ARM-type_fold"/>
</dbReference>
<feature type="repeat" description="ARM" evidence="6">
    <location>
        <begin position="175"/>
        <end position="217"/>
    </location>
</feature>
<reference evidence="8 9" key="1">
    <citation type="journal article" date="2013" name="PLoS ONE">
        <title>Predicting the Proteins of Angomonas deanei, Strigomonas culicis and Their Respective Endosymbionts Reveals New Aspects of the Trypanosomatidae Family.</title>
        <authorList>
            <person name="Motta M.C."/>
            <person name="Martins A.C."/>
            <person name="de Souza S.S."/>
            <person name="Catta-Preta C.M."/>
            <person name="Silva R."/>
            <person name="Klein C.C."/>
            <person name="de Almeida L.G."/>
            <person name="de Lima Cunha O."/>
            <person name="Ciapina L.P."/>
            <person name="Brocchi M."/>
            <person name="Colabardini A.C."/>
            <person name="de Araujo Lima B."/>
            <person name="Machado C.R."/>
            <person name="de Almeida Soares C.M."/>
            <person name="Probst C.M."/>
            <person name="de Menezes C.B."/>
            <person name="Thompson C.E."/>
            <person name="Bartholomeu D.C."/>
            <person name="Gradia D.F."/>
            <person name="Pavoni D.P."/>
            <person name="Grisard E.C."/>
            <person name="Fantinatti-Garboggini F."/>
            <person name="Marchini F.K."/>
            <person name="Rodrigues-Luiz G.F."/>
            <person name="Wagner G."/>
            <person name="Goldman G.H."/>
            <person name="Fietto J.L."/>
            <person name="Elias M.C."/>
            <person name="Goldman M.H."/>
            <person name="Sagot M.F."/>
            <person name="Pereira M."/>
            <person name="Stoco P.H."/>
            <person name="de Mendonca-Neto R.P."/>
            <person name="Teixeira S.M."/>
            <person name="Maciel T.E."/>
            <person name="de Oliveira Mendes T.A."/>
            <person name="Urmenyi T.P."/>
            <person name="de Souza W."/>
            <person name="Schenkman S."/>
            <person name="de Vasconcelos A.T."/>
        </authorList>
    </citation>
    <scope>NUCLEOTIDE SEQUENCE [LARGE SCALE GENOMIC DNA]</scope>
</reference>
<name>S9W1K1_9TRYP</name>
<dbReference type="Pfam" id="PF16186">
    <property type="entry name" value="Arm_3"/>
    <property type="match status" value="1"/>
</dbReference>
<evidence type="ECO:0000313" key="9">
    <source>
        <dbReference type="Proteomes" id="UP000015354"/>
    </source>
</evidence>
<keyword evidence="4 5" id="KW-0653">Protein transport</keyword>
<dbReference type="PANTHER" id="PTHR23316">
    <property type="entry name" value="IMPORTIN ALPHA"/>
    <property type="match status" value="1"/>
</dbReference>
<dbReference type="SUPFAM" id="SSF48371">
    <property type="entry name" value="ARM repeat"/>
    <property type="match status" value="1"/>
</dbReference>
<evidence type="ECO:0000256" key="6">
    <source>
        <dbReference type="PROSITE-ProRule" id="PRU00259"/>
    </source>
</evidence>
<dbReference type="SMART" id="SM00185">
    <property type="entry name" value="ARM"/>
    <property type="match status" value="8"/>
</dbReference>
<comment type="caution">
    <text evidence="8">The sequence shown here is derived from an EMBL/GenBank/DDBJ whole genome shotgun (WGS) entry which is preliminary data.</text>
</comment>
<proteinExistence type="inferred from homology"/>